<dbReference type="VEuPathDB" id="TriTrypDB:LMJFC_070016600"/>
<proteinExistence type="predicted"/>
<organism evidence="2 3">
    <name type="scientific">Leishmania major</name>
    <dbReference type="NCBI Taxonomy" id="5664"/>
    <lineage>
        <taxon>Eukaryota</taxon>
        <taxon>Discoba</taxon>
        <taxon>Euglenozoa</taxon>
        <taxon>Kinetoplastea</taxon>
        <taxon>Metakinetoplastina</taxon>
        <taxon>Trypanosomatida</taxon>
        <taxon>Trypanosomatidae</taxon>
        <taxon>Leishmaniinae</taxon>
        <taxon>Leishmania</taxon>
    </lineage>
</organism>
<reference evidence="2 3" key="1">
    <citation type="journal article" date="2005" name="Science">
        <title>The genome of the kinetoplastid parasite, Leishmania major.</title>
        <authorList>
            <person name="Ivens A.C."/>
            <person name="Peacock C.S."/>
            <person name="Worthey E.A."/>
            <person name="Murphy L."/>
            <person name="Aggarwal G."/>
            <person name="Berriman M."/>
            <person name="Sisk E."/>
            <person name="Rajandream M.A."/>
            <person name="Adlem E."/>
            <person name="Aert R."/>
            <person name="Anupama A."/>
            <person name="Apostolou Z."/>
            <person name="Attipoe P."/>
            <person name="Bason N."/>
            <person name="Bauser C."/>
            <person name="Beck A."/>
            <person name="Beverley S.M."/>
            <person name="Bianchettin G."/>
            <person name="Borzym K."/>
            <person name="Bothe G."/>
            <person name="Bruschi C.V."/>
            <person name="Collins M."/>
            <person name="Cadag E."/>
            <person name="Ciarloni L."/>
            <person name="Clayton C."/>
            <person name="Coulson R.M."/>
            <person name="Cronin A."/>
            <person name="Cruz A.K."/>
            <person name="Davies R.M."/>
            <person name="De Gaudenzi J."/>
            <person name="Dobson D.E."/>
            <person name="Duesterhoeft A."/>
            <person name="Fazelina G."/>
            <person name="Fosker N."/>
            <person name="Frasch A.C."/>
            <person name="Fraser A."/>
            <person name="Fuchs M."/>
            <person name="Gabel C."/>
            <person name="Goble A."/>
            <person name="Goffeau A."/>
            <person name="Harris D."/>
            <person name="Hertz-Fowler C."/>
            <person name="Hilbert H."/>
            <person name="Horn D."/>
            <person name="Huang Y."/>
            <person name="Klages S."/>
            <person name="Knights A."/>
            <person name="Kube M."/>
            <person name="Larke N."/>
            <person name="Litvin L."/>
            <person name="Lord A."/>
            <person name="Louie T."/>
            <person name="Marra M."/>
            <person name="Masuy D."/>
            <person name="Matthews K."/>
            <person name="Michaeli S."/>
            <person name="Mottram J.C."/>
            <person name="Muller-Auer S."/>
            <person name="Munden H."/>
            <person name="Nelson S."/>
            <person name="Norbertczak H."/>
            <person name="Oliver K."/>
            <person name="O'neil S."/>
            <person name="Pentony M."/>
            <person name="Pohl T.M."/>
            <person name="Price C."/>
            <person name="Purnelle B."/>
            <person name="Quail M.A."/>
            <person name="Rabbinowitsch E."/>
            <person name="Reinhardt R."/>
            <person name="Rieger M."/>
            <person name="Rinta J."/>
            <person name="Robben J."/>
            <person name="Robertson L."/>
            <person name="Ruiz J.C."/>
            <person name="Rutter S."/>
            <person name="Saunders D."/>
            <person name="Schafer M."/>
            <person name="Schein J."/>
            <person name="Schwartz D.C."/>
            <person name="Seeger K."/>
            <person name="Seyler A."/>
            <person name="Sharp S."/>
            <person name="Shin H."/>
            <person name="Sivam D."/>
            <person name="Squares R."/>
            <person name="Squares S."/>
            <person name="Tosato V."/>
            <person name="Vogt C."/>
            <person name="Volckaert G."/>
            <person name="Wambutt R."/>
            <person name="Warren T."/>
            <person name="Wedler H."/>
            <person name="Woodward J."/>
            <person name="Zhou S."/>
            <person name="Zimmermann W."/>
            <person name="Smith D.F."/>
            <person name="Blackwell J.M."/>
            <person name="Stuart K.D."/>
            <person name="Barrell B."/>
            <person name="Myler P.J."/>
        </authorList>
    </citation>
    <scope>NUCLEOTIDE SEQUENCE [LARGE SCALE GENOMIC DNA]</scope>
    <source>
        <strain evidence="3">MHOM/IL/81/Friedlin</strain>
    </source>
</reference>
<dbReference type="KEGG" id="lma:LMJF_07_0890"/>
<reference evidence="2 3" key="3">
    <citation type="journal article" date="2011" name="Genome Res.">
        <title>Chromosome and gene copy number variation allow major structural change between species and strains of Leishmania.</title>
        <authorList>
            <person name="Rogers M.B."/>
            <person name="Hilley J.D."/>
            <person name="Dickens N.J."/>
            <person name="Wilkes J."/>
            <person name="Bates P.A."/>
            <person name="Depledge D.P."/>
            <person name="Harris D."/>
            <person name="Her Y."/>
            <person name="Herzyk P."/>
            <person name="Imamura H."/>
            <person name="Otto T.D."/>
            <person name="Sanders M."/>
            <person name="Seeger K."/>
            <person name="Dujardin J.C."/>
            <person name="Berriman M."/>
            <person name="Smith D.F."/>
            <person name="Hertz-Fowler C."/>
            <person name="Mottram J.C."/>
        </authorList>
    </citation>
    <scope>NUCLEOTIDE SEQUENCE [LARGE SCALE GENOMIC DNA]</scope>
    <source>
        <strain evidence="3">MHOM/IL/81/Friedlin</strain>
    </source>
</reference>
<protein>
    <submittedName>
        <fullName evidence="2">Uncharacterized protein</fullName>
    </submittedName>
</protein>
<dbReference type="HOGENOM" id="CLU_435119_0_0_1"/>
<dbReference type="VEuPathDB" id="TriTrypDB:LmjF.07.0890"/>
<dbReference type="GeneID" id="5649253"/>
<name>Q4QIJ8_LEIMA</name>
<dbReference type="EMBL" id="FR796403">
    <property type="protein sequence ID" value="CAJ07055.1"/>
    <property type="molecule type" value="Genomic_DNA"/>
</dbReference>
<evidence type="ECO:0000313" key="3">
    <source>
        <dbReference type="Proteomes" id="UP000000542"/>
    </source>
</evidence>
<feature type="region of interest" description="Disordered" evidence="1">
    <location>
        <begin position="550"/>
        <end position="593"/>
    </location>
</feature>
<sequence length="629" mass="66285">MSSSVQNHQQTLLQARTHVAARDTTAVAILGAKAGSNGSSQSFRPAAQCLEHTQSSFNQTDISQRPPFIASEAATVSLLRRMEVLDNGRAGSTSDNAAANVVPSHQSVQRQRVTAHTLNKTTLANNDVTGEAPKPPSMAESTLKAGAQRRRIVKSNRNAVASRGPSESLKKCGPAVNVNDDGHRNDSAMAMNVPTQITVAARGGARGRVFHSNPFVTRNGKRFSAQNARRGISTATLSPPHTAITVSDDYSADFSVHDAFDVLSPMTPANPTYQKTLQVQQQQQWHSGSWIYDLNAGANTDSFTDDGSPIEFVVEDFELDDTVLGGTKHNDFGGQASKGGPDRFSTAAASNPDRLRQQNHARWAASRGPTRGATLASGTTATQQAGGARHLTTKSTMGSDPAGPDSPSGVLKERARLAKGVKLHNGPPMIKIPPLALDVINANRKTGKASYKVSHPKPGVVVPDIESSSTECSDMPNNSSLQGNFEALGVKVSNSPLGGRGSIEGRGNDKRVGGVHNGSLLSGSAVDGHRAGAAGSSAYKGSLQNCGRHGMLSMPFDGTSNDSQVHEASPSRNAREGFRGNSGGFGMHGGPFGSVQRQRWLVEADKHSSGESRPPMTNARKKAKCCVVM</sequence>
<dbReference type="OMA" id="CSDMPNN"/>
<feature type="region of interest" description="Disordered" evidence="1">
    <location>
        <begin position="125"/>
        <end position="147"/>
    </location>
</feature>
<evidence type="ECO:0000256" key="1">
    <source>
        <dbReference type="SAM" id="MobiDB-lite"/>
    </source>
</evidence>
<feature type="compositionally biased region" description="Gly residues" evidence="1">
    <location>
        <begin position="580"/>
        <end position="592"/>
    </location>
</feature>
<dbReference type="VEuPathDB" id="TriTrypDB:LMJSD75_070015800"/>
<dbReference type="AlphaFoldDB" id="Q4QIJ8"/>
<feature type="region of interest" description="Disordered" evidence="1">
    <location>
        <begin position="325"/>
        <end position="409"/>
    </location>
</feature>
<dbReference type="Proteomes" id="UP000000542">
    <property type="component" value="Chromosome 7"/>
</dbReference>
<dbReference type="InParanoid" id="Q4QIJ8"/>
<dbReference type="VEuPathDB" id="TriTrypDB:LMJLV39_070015900"/>
<feature type="compositionally biased region" description="Polar residues" evidence="1">
    <location>
        <begin position="90"/>
        <end position="109"/>
    </location>
</feature>
<gene>
    <name evidence="2" type="ORF">LMJF_07_0890</name>
</gene>
<accession>Q4QIJ8</accession>
<feature type="compositionally biased region" description="Polar residues" evidence="1">
    <location>
        <begin position="376"/>
        <end position="385"/>
    </location>
</feature>
<feature type="region of interest" description="Disordered" evidence="1">
    <location>
        <begin position="89"/>
        <end position="109"/>
    </location>
</feature>
<dbReference type="RefSeq" id="XP_001681000.1">
    <property type="nucleotide sequence ID" value="XM_001680948.1"/>
</dbReference>
<dbReference type="eggNOG" id="ENOG502SVZD">
    <property type="taxonomic scope" value="Eukaryota"/>
</dbReference>
<keyword evidence="3" id="KW-1185">Reference proteome</keyword>
<reference key="2">
    <citation type="submission" date="2005-06" db="EMBL/GenBank/DDBJ databases">
        <authorList>
            <person name="Peacock C.S"/>
            <person name="Murphy L."/>
            <person name="Ivens A.C"/>
            <person name="Berriman M."/>
            <person name="Blackwell J."/>
            <person name="Smith D."/>
            <person name="Collins M."/>
            <person name="Fosker N."/>
            <person name="Harris D."/>
            <person name="Oliver K."/>
            <person name="O'Neil S."/>
            <person name="Saunders D."/>
            <person name="Seeger K."/>
            <person name="Warren T."/>
            <person name="Rajandream M."/>
            <person name="and Barrell B.G."/>
        </authorList>
    </citation>
    <scope>NUCLEOTIDE SEQUENCE</scope>
    <source>
        <strain>Friedlin</strain>
    </source>
</reference>
<evidence type="ECO:0000313" key="2">
    <source>
        <dbReference type="EMBL" id="CAJ07055.1"/>
    </source>
</evidence>